<reference evidence="2" key="1">
    <citation type="journal article" date="2022" name="bioRxiv">
        <title>Sequencing and chromosome-scale assembly of the giantPleurodeles waltlgenome.</title>
        <authorList>
            <person name="Brown T."/>
            <person name="Elewa A."/>
            <person name="Iarovenko S."/>
            <person name="Subramanian E."/>
            <person name="Araus A.J."/>
            <person name="Petzold A."/>
            <person name="Susuki M."/>
            <person name="Suzuki K.-i.T."/>
            <person name="Hayashi T."/>
            <person name="Toyoda A."/>
            <person name="Oliveira C."/>
            <person name="Osipova E."/>
            <person name="Leigh N.D."/>
            <person name="Simon A."/>
            <person name="Yun M.H."/>
        </authorList>
    </citation>
    <scope>NUCLEOTIDE SEQUENCE</scope>
    <source>
        <strain evidence="2">20211129_DDA</strain>
        <tissue evidence="2">Liver</tissue>
    </source>
</reference>
<dbReference type="EMBL" id="JANPWB010000005">
    <property type="protein sequence ID" value="KAJ1189662.1"/>
    <property type="molecule type" value="Genomic_DNA"/>
</dbReference>
<name>A0AAV7UPX3_PLEWA</name>
<evidence type="ECO:0000313" key="2">
    <source>
        <dbReference type="EMBL" id="KAJ1189662.1"/>
    </source>
</evidence>
<dbReference type="AlphaFoldDB" id="A0AAV7UPX3"/>
<proteinExistence type="predicted"/>
<comment type="caution">
    <text evidence="2">The sequence shown here is derived from an EMBL/GenBank/DDBJ whole genome shotgun (WGS) entry which is preliminary data.</text>
</comment>
<dbReference type="Proteomes" id="UP001066276">
    <property type="component" value="Chromosome 3_1"/>
</dbReference>
<gene>
    <name evidence="2" type="ORF">NDU88_006406</name>
</gene>
<protein>
    <submittedName>
        <fullName evidence="2">Uncharacterized protein</fullName>
    </submittedName>
</protein>
<keyword evidence="3" id="KW-1185">Reference proteome</keyword>
<evidence type="ECO:0000313" key="3">
    <source>
        <dbReference type="Proteomes" id="UP001066276"/>
    </source>
</evidence>
<feature type="region of interest" description="Disordered" evidence="1">
    <location>
        <begin position="1"/>
        <end position="23"/>
    </location>
</feature>
<sequence length="140" mass="15409">MLAGRRGSSQPPPFTRPPRSRSGRADLCLQMTLLRPSSQAFSAGSEPRIYGPPTLRPALAGSQGVSPKHSCCGCKGHRSQWVFRLSPHPRHPPGIAAARSTRSKRPSCFVARPRPQLYLIMSVNRWHRLFCPLLCASVSI</sequence>
<organism evidence="2 3">
    <name type="scientific">Pleurodeles waltl</name>
    <name type="common">Iberian ribbed newt</name>
    <dbReference type="NCBI Taxonomy" id="8319"/>
    <lineage>
        <taxon>Eukaryota</taxon>
        <taxon>Metazoa</taxon>
        <taxon>Chordata</taxon>
        <taxon>Craniata</taxon>
        <taxon>Vertebrata</taxon>
        <taxon>Euteleostomi</taxon>
        <taxon>Amphibia</taxon>
        <taxon>Batrachia</taxon>
        <taxon>Caudata</taxon>
        <taxon>Salamandroidea</taxon>
        <taxon>Salamandridae</taxon>
        <taxon>Pleurodelinae</taxon>
        <taxon>Pleurodeles</taxon>
    </lineage>
</organism>
<evidence type="ECO:0000256" key="1">
    <source>
        <dbReference type="SAM" id="MobiDB-lite"/>
    </source>
</evidence>
<accession>A0AAV7UPX3</accession>